<dbReference type="Proteomes" id="UP001341281">
    <property type="component" value="Chromosome 01"/>
</dbReference>
<organism evidence="2 3">
    <name type="scientific">Paspalum notatum var. saurae</name>
    <dbReference type="NCBI Taxonomy" id="547442"/>
    <lineage>
        <taxon>Eukaryota</taxon>
        <taxon>Viridiplantae</taxon>
        <taxon>Streptophyta</taxon>
        <taxon>Embryophyta</taxon>
        <taxon>Tracheophyta</taxon>
        <taxon>Spermatophyta</taxon>
        <taxon>Magnoliopsida</taxon>
        <taxon>Liliopsida</taxon>
        <taxon>Poales</taxon>
        <taxon>Poaceae</taxon>
        <taxon>PACMAD clade</taxon>
        <taxon>Panicoideae</taxon>
        <taxon>Andropogonodae</taxon>
        <taxon>Paspaleae</taxon>
        <taxon>Paspalinae</taxon>
        <taxon>Paspalum</taxon>
    </lineage>
</organism>
<dbReference type="EMBL" id="CP144745">
    <property type="protein sequence ID" value="WVZ49003.1"/>
    <property type="molecule type" value="Genomic_DNA"/>
</dbReference>
<dbReference type="AlphaFoldDB" id="A0AAQ3PK64"/>
<sequence>MGARRHDSTKKEGSLKRLAEKITNLLKKFKACHETSGAVKDIVTHLDKAMERCRRYKVDDIL</sequence>
<protein>
    <submittedName>
        <fullName evidence="2">Uncharacterized protein</fullName>
    </submittedName>
</protein>
<accession>A0AAQ3PK64</accession>
<dbReference type="EMBL" id="CP144745">
    <property type="protein sequence ID" value="WVZ48972.1"/>
    <property type="molecule type" value="Genomic_DNA"/>
</dbReference>
<evidence type="ECO:0000313" key="3">
    <source>
        <dbReference type="Proteomes" id="UP001341281"/>
    </source>
</evidence>
<proteinExistence type="predicted"/>
<keyword evidence="3" id="KW-1185">Reference proteome</keyword>
<evidence type="ECO:0000313" key="1">
    <source>
        <dbReference type="EMBL" id="WVZ48972.1"/>
    </source>
</evidence>
<reference evidence="2 3" key="1">
    <citation type="submission" date="2024-02" db="EMBL/GenBank/DDBJ databases">
        <title>High-quality chromosome-scale genome assembly of Pensacola bahiagrass (Paspalum notatum Flugge var. saurae).</title>
        <authorList>
            <person name="Vega J.M."/>
            <person name="Podio M."/>
            <person name="Orjuela J."/>
            <person name="Siena L.A."/>
            <person name="Pessino S.C."/>
            <person name="Combes M.C."/>
            <person name="Mariac C."/>
            <person name="Albertini E."/>
            <person name="Pupilli F."/>
            <person name="Ortiz J.P.A."/>
            <person name="Leblanc O."/>
        </authorList>
    </citation>
    <scope>NUCLEOTIDE SEQUENCE [LARGE SCALE GENOMIC DNA]</scope>
    <source>
        <strain evidence="2">R1</strain>
        <tissue evidence="2">Leaf</tissue>
    </source>
</reference>
<gene>
    <name evidence="1" type="ORF">U9M48_000357</name>
    <name evidence="2" type="ORF">U9M48_000388</name>
</gene>
<evidence type="ECO:0000313" key="2">
    <source>
        <dbReference type="EMBL" id="WVZ49003.1"/>
    </source>
</evidence>
<name>A0AAQ3PK64_PASNO</name>